<dbReference type="PANTHER" id="PTHR24291">
    <property type="entry name" value="CYTOCHROME P450 FAMILY 4"/>
    <property type="match status" value="1"/>
</dbReference>
<dbReference type="InterPro" id="IPR050196">
    <property type="entry name" value="Cytochrome_P450_Monoox"/>
</dbReference>
<keyword evidence="4" id="KW-0560">Oxidoreductase</keyword>
<evidence type="ECO:0000313" key="8">
    <source>
        <dbReference type="EMBL" id="GAA2264002.1"/>
    </source>
</evidence>
<name>A0ABN3ENA4_9ACTN</name>
<evidence type="ECO:0000256" key="4">
    <source>
        <dbReference type="ARBA" id="ARBA00023002"/>
    </source>
</evidence>
<evidence type="ECO:0000256" key="1">
    <source>
        <dbReference type="ARBA" id="ARBA00010617"/>
    </source>
</evidence>
<proteinExistence type="inferred from homology"/>
<evidence type="ECO:0000256" key="3">
    <source>
        <dbReference type="ARBA" id="ARBA00022723"/>
    </source>
</evidence>
<comment type="similarity">
    <text evidence="1">Belongs to the cytochrome P450 family.</text>
</comment>
<dbReference type="InterPro" id="IPR001128">
    <property type="entry name" value="Cyt_P450"/>
</dbReference>
<dbReference type="InterPro" id="IPR036396">
    <property type="entry name" value="Cyt_P450_sf"/>
</dbReference>
<keyword evidence="6" id="KW-0503">Monooxygenase</keyword>
<evidence type="ECO:0000313" key="9">
    <source>
        <dbReference type="Proteomes" id="UP001500305"/>
    </source>
</evidence>
<dbReference type="Pfam" id="PF00067">
    <property type="entry name" value="p450"/>
    <property type="match status" value="1"/>
</dbReference>
<gene>
    <name evidence="8" type="ORF">GCM10010430_55740</name>
</gene>
<organism evidence="8 9">
    <name type="scientific">Kitasatospora cystarginea</name>
    <dbReference type="NCBI Taxonomy" id="58350"/>
    <lineage>
        <taxon>Bacteria</taxon>
        <taxon>Bacillati</taxon>
        <taxon>Actinomycetota</taxon>
        <taxon>Actinomycetes</taxon>
        <taxon>Kitasatosporales</taxon>
        <taxon>Streptomycetaceae</taxon>
        <taxon>Kitasatospora</taxon>
    </lineage>
</organism>
<comment type="caution">
    <text evidence="8">The sequence shown here is derived from an EMBL/GenBank/DDBJ whole genome shotgun (WGS) entry which is preliminary data.</text>
</comment>
<evidence type="ECO:0000256" key="6">
    <source>
        <dbReference type="ARBA" id="ARBA00023033"/>
    </source>
</evidence>
<dbReference type="RefSeq" id="WP_344639262.1">
    <property type="nucleotide sequence ID" value="NZ_BAAATR010000030.1"/>
</dbReference>
<dbReference type="Proteomes" id="UP001500305">
    <property type="component" value="Unassembled WGS sequence"/>
</dbReference>
<evidence type="ECO:0000256" key="5">
    <source>
        <dbReference type="ARBA" id="ARBA00023004"/>
    </source>
</evidence>
<feature type="region of interest" description="Disordered" evidence="7">
    <location>
        <begin position="1"/>
        <end position="28"/>
    </location>
</feature>
<dbReference type="InterPro" id="IPR002401">
    <property type="entry name" value="Cyt_P450_E_grp-I"/>
</dbReference>
<evidence type="ECO:0000256" key="7">
    <source>
        <dbReference type="SAM" id="MobiDB-lite"/>
    </source>
</evidence>
<dbReference type="PANTHER" id="PTHR24291:SF50">
    <property type="entry name" value="BIFUNCTIONAL ALBAFLAVENONE MONOOXYGENASE_TERPENE SYNTHASE"/>
    <property type="match status" value="1"/>
</dbReference>
<keyword evidence="5" id="KW-0408">Iron</keyword>
<evidence type="ECO:0000256" key="2">
    <source>
        <dbReference type="ARBA" id="ARBA00022617"/>
    </source>
</evidence>
<dbReference type="Gene3D" id="1.10.630.10">
    <property type="entry name" value="Cytochrome P450"/>
    <property type="match status" value="1"/>
</dbReference>
<sequence length="451" mass="47969">MSATPAQRAVPTEKCPHRSGAADGPQLTDLLENPRGFVAAVRSAEEVVAIRLGSRKLHLVTSPDLVEQILVDEATKFDAGSAPDGPGPAFGHGLAACPGSVRAARRRVIEPAFHWSRLADHARIAADTAAEAAGSWTDRTELDIPREMTHLSLATITRSLVAGPAGLELTRALRETLPAMLDDLPGLASAEPPLRPTPDAVRTALAEALDHRRSSPEHHTDALSLLLAAQGEAGGSALTDDEIAEELTGLVLAGTEAPAAVLSWVLHEVSRRPDIEERILAEIAEVLGDRPPTAADFTALLYTRQVVGEALRCYARPFLLRRASEPVLLGDRRLAPGDEILISPYALHHDPGLFPEPDCFDPYRYNGPAARRMLIPFGSDDHGCVGAGSAWQGTTIALVALLSRWRFLPVSDQPVQPVLGRTVRPNRLVLAVSCRPGPPSSGAGAVVNAPQ</sequence>
<dbReference type="PRINTS" id="PR00463">
    <property type="entry name" value="EP450I"/>
</dbReference>
<keyword evidence="9" id="KW-1185">Reference proteome</keyword>
<keyword evidence="2" id="KW-0349">Heme</keyword>
<accession>A0ABN3ENA4</accession>
<reference evidence="8 9" key="1">
    <citation type="journal article" date="2019" name="Int. J. Syst. Evol. Microbiol.">
        <title>The Global Catalogue of Microorganisms (GCM) 10K type strain sequencing project: providing services to taxonomists for standard genome sequencing and annotation.</title>
        <authorList>
            <consortium name="The Broad Institute Genomics Platform"/>
            <consortium name="The Broad Institute Genome Sequencing Center for Infectious Disease"/>
            <person name="Wu L."/>
            <person name="Ma J."/>
        </authorList>
    </citation>
    <scope>NUCLEOTIDE SEQUENCE [LARGE SCALE GENOMIC DNA]</scope>
    <source>
        <strain evidence="8 9">JCM 7356</strain>
    </source>
</reference>
<dbReference type="SUPFAM" id="SSF48264">
    <property type="entry name" value="Cytochrome P450"/>
    <property type="match status" value="1"/>
</dbReference>
<dbReference type="EMBL" id="BAAATR010000030">
    <property type="protein sequence ID" value="GAA2264002.1"/>
    <property type="molecule type" value="Genomic_DNA"/>
</dbReference>
<keyword evidence="3" id="KW-0479">Metal-binding</keyword>
<protein>
    <submittedName>
        <fullName evidence="8">Cytochrome P450</fullName>
    </submittedName>
</protein>